<keyword evidence="2 5" id="KW-0812">Transmembrane</keyword>
<dbReference type="Proteomes" id="UP001203761">
    <property type="component" value="Unassembled WGS sequence"/>
</dbReference>
<proteinExistence type="predicted"/>
<dbReference type="EMBL" id="JAKNCJ010000006">
    <property type="protein sequence ID" value="MCL6423949.1"/>
    <property type="molecule type" value="Genomic_DNA"/>
</dbReference>
<keyword evidence="3 5" id="KW-1133">Transmembrane helix</keyword>
<evidence type="ECO:0000256" key="1">
    <source>
        <dbReference type="ARBA" id="ARBA00004141"/>
    </source>
</evidence>
<gene>
    <name evidence="7" type="ORF">Bequi_11260</name>
</gene>
<evidence type="ECO:0000256" key="4">
    <source>
        <dbReference type="ARBA" id="ARBA00023136"/>
    </source>
</evidence>
<keyword evidence="4 5" id="KW-0472">Membrane</keyword>
<evidence type="ECO:0000256" key="5">
    <source>
        <dbReference type="SAM" id="Phobius"/>
    </source>
</evidence>
<reference evidence="7" key="1">
    <citation type="submission" date="2022-02" db="EMBL/GenBank/DDBJ databases">
        <authorList>
            <person name="Lee M."/>
            <person name="Kim S.-J."/>
            <person name="Jung M.-Y."/>
        </authorList>
    </citation>
    <scope>NUCLEOTIDE SEQUENCE</scope>
    <source>
        <strain evidence="7">JHP9</strain>
    </source>
</reference>
<feature type="transmembrane region" description="Helical" evidence="5">
    <location>
        <begin position="121"/>
        <end position="142"/>
    </location>
</feature>
<evidence type="ECO:0000256" key="2">
    <source>
        <dbReference type="ARBA" id="ARBA00022692"/>
    </source>
</evidence>
<dbReference type="Pfam" id="PF06271">
    <property type="entry name" value="RDD"/>
    <property type="match status" value="1"/>
</dbReference>
<evidence type="ECO:0000259" key="6">
    <source>
        <dbReference type="Pfam" id="PF06271"/>
    </source>
</evidence>
<feature type="domain" description="RDD" evidence="6">
    <location>
        <begin position="26"/>
        <end position="155"/>
    </location>
</feature>
<keyword evidence="8" id="KW-1185">Reference proteome</keyword>
<organism evidence="7 8">
    <name type="scientific">Brachybacterium equifaecis</name>
    <dbReference type="NCBI Taxonomy" id="2910770"/>
    <lineage>
        <taxon>Bacteria</taxon>
        <taxon>Bacillati</taxon>
        <taxon>Actinomycetota</taxon>
        <taxon>Actinomycetes</taxon>
        <taxon>Micrococcales</taxon>
        <taxon>Dermabacteraceae</taxon>
        <taxon>Brachybacterium</taxon>
    </lineage>
</organism>
<evidence type="ECO:0000313" key="7">
    <source>
        <dbReference type="EMBL" id="MCL6423949.1"/>
    </source>
</evidence>
<dbReference type="PANTHER" id="PTHR38480:SF1">
    <property type="entry name" value="SLR0254 PROTEIN"/>
    <property type="match status" value="1"/>
</dbReference>
<evidence type="ECO:0000313" key="8">
    <source>
        <dbReference type="Proteomes" id="UP001203761"/>
    </source>
</evidence>
<dbReference type="PANTHER" id="PTHR38480">
    <property type="entry name" value="SLR0254 PROTEIN"/>
    <property type="match status" value="1"/>
</dbReference>
<name>A0ABT0R3U8_9MICO</name>
<feature type="transmembrane region" description="Helical" evidence="5">
    <location>
        <begin position="65"/>
        <end position="85"/>
    </location>
</feature>
<accession>A0ABT0R3U8</accession>
<dbReference type="RefSeq" id="WP_249738029.1">
    <property type="nucleotide sequence ID" value="NZ_JAKNCJ010000006.1"/>
</dbReference>
<dbReference type="InterPro" id="IPR010432">
    <property type="entry name" value="RDD"/>
</dbReference>
<comment type="subcellular location">
    <subcellularLocation>
        <location evidence="1">Membrane</location>
        <topology evidence="1">Multi-pass membrane protein</topology>
    </subcellularLocation>
</comment>
<sequence>MPPAAALPEREALVTGEAVLLDLRPASFATRMLSYLIDGAIILALSFGLLLATVILGAGYALDPGLIRAGVLLSSITGFLAYPVLTETLLRGRSVGRLATGTRVVRLDGGPVHLRQSLLRAIMAMFEIWATTGVIAVTCALIDPRSRRVGDLLAGTMVVQERMRAPAPVRLEVPESLREWARSADVGRLPAPLLRDIRALLPRADALNPQSRRAISRDLLERTLEHVAPAPPAGTEPEQFLQAVLAERSRRDEVRLRAADARERELAAETRAVPFSS</sequence>
<protein>
    <submittedName>
        <fullName evidence="7">RDD family protein</fullName>
    </submittedName>
</protein>
<comment type="caution">
    <text evidence="7">The sequence shown here is derived from an EMBL/GenBank/DDBJ whole genome shotgun (WGS) entry which is preliminary data.</text>
</comment>
<feature type="transmembrane region" description="Helical" evidence="5">
    <location>
        <begin position="32"/>
        <end position="58"/>
    </location>
</feature>
<evidence type="ECO:0000256" key="3">
    <source>
        <dbReference type="ARBA" id="ARBA00022989"/>
    </source>
</evidence>